<dbReference type="EMBL" id="CAJVCE010000009">
    <property type="protein sequence ID" value="CAG7645024.1"/>
    <property type="molecule type" value="Genomic_DNA"/>
</dbReference>
<dbReference type="RefSeq" id="WP_218099726.1">
    <property type="nucleotide sequence ID" value="NZ_CAJVCE010000009.1"/>
</dbReference>
<keyword evidence="2" id="KW-1185">Reference proteome</keyword>
<name>A0ABN7TPL4_9BACL</name>
<dbReference type="Proteomes" id="UP000730618">
    <property type="component" value="Unassembled WGS sequence"/>
</dbReference>
<organism evidence="1 2">
    <name type="scientific">Paenibacillus allorhizosphaerae</name>
    <dbReference type="NCBI Taxonomy" id="2849866"/>
    <lineage>
        <taxon>Bacteria</taxon>
        <taxon>Bacillati</taxon>
        <taxon>Bacillota</taxon>
        <taxon>Bacilli</taxon>
        <taxon>Bacillales</taxon>
        <taxon>Paenibacillaceae</taxon>
        <taxon>Paenibacillus</taxon>
    </lineage>
</organism>
<proteinExistence type="predicted"/>
<evidence type="ECO:0000313" key="2">
    <source>
        <dbReference type="Proteomes" id="UP000730618"/>
    </source>
</evidence>
<evidence type="ECO:0000313" key="1">
    <source>
        <dbReference type="EMBL" id="CAG7645024.1"/>
    </source>
</evidence>
<sequence>MEERALLDTAARGTFQKEGKRNIQTGPTLLLVSDLEKSKKYYKDMLGCEHDSCGHTSREGLFLLMYEAKSREDVKPISSVAGGPPWDILVYTNAQEQLYAEFVSKGAIIASELTVSESGWKEFIVQDIDGYKIGFGG</sequence>
<protein>
    <recommendedName>
        <fullName evidence="3">VOC domain-containing protein</fullName>
    </recommendedName>
</protein>
<accession>A0ABN7TPL4</accession>
<comment type="caution">
    <text evidence="1">The sequence shown here is derived from an EMBL/GenBank/DDBJ whole genome shotgun (WGS) entry which is preliminary data.</text>
</comment>
<reference evidence="1 2" key="1">
    <citation type="submission" date="2021-06" db="EMBL/GenBank/DDBJ databases">
        <authorList>
            <person name="Criscuolo A."/>
        </authorList>
    </citation>
    <scope>NUCLEOTIDE SEQUENCE [LARGE SCALE GENOMIC DNA]</scope>
    <source>
        <strain evidence="2">CIP 111802</strain>
    </source>
</reference>
<evidence type="ECO:0008006" key="3">
    <source>
        <dbReference type="Google" id="ProtNLM"/>
    </source>
</evidence>
<gene>
    <name evidence="1" type="ORF">PAECIP111802_03411</name>
</gene>